<dbReference type="Proteomes" id="UP000076858">
    <property type="component" value="Unassembled WGS sequence"/>
</dbReference>
<accession>A0A164H7T9</accession>
<dbReference type="OrthoDB" id="6629168at2759"/>
<dbReference type="EMBL" id="LRGB01012576">
    <property type="protein sequence ID" value="KZR99811.1"/>
    <property type="molecule type" value="Genomic_DNA"/>
</dbReference>
<reference evidence="1 2" key="1">
    <citation type="submission" date="2016-03" db="EMBL/GenBank/DDBJ databases">
        <title>EvidentialGene: Evidence-directed Construction of Genes on Genomes.</title>
        <authorList>
            <person name="Gilbert D.G."/>
            <person name="Choi J.-H."/>
            <person name="Mockaitis K."/>
            <person name="Colbourne J."/>
            <person name="Pfrender M."/>
        </authorList>
    </citation>
    <scope>NUCLEOTIDE SEQUENCE [LARGE SCALE GENOMIC DNA]</scope>
    <source>
        <strain evidence="1 2">Xinb3</strain>
        <tissue evidence="1">Complete organism</tissue>
    </source>
</reference>
<sequence length="173" mass="20196">MQRVLRSHCHHWLVGTTICEILGSKLPTNELILKRYLFLRDNSCGPATSTIRVLAKIIYDEIISRFWERSRIPTKPEKACLDQLVKLVKTYENLKKIPNNRLNSLKSQQQIQKFVDTLKCLLKSLTLMPTVCWKYLVTAGQSLETQRGELIGIFYLGNARYHRKAVWMELTKF</sequence>
<keyword evidence="2" id="KW-1185">Reference proteome</keyword>
<protein>
    <submittedName>
        <fullName evidence="1">Cc8K15.2-like protein</fullName>
    </submittedName>
</protein>
<dbReference type="AlphaFoldDB" id="A0A164H7T9"/>
<name>A0A164H7T9_9CRUS</name>
<evidence type="ECO:0000313" key="2">
    <source>
        <dbReference type="Proteomes" id="UP000076858"/>
    </source>
</evidence>
<gene>
    <name evidence="1" type="ORF">APZ42_004183</name>
</gene>
<organism evidence="1 2">
    <name type="scientific">Daphnia magna</name>
    <dbReference type="NCBI Taxonomy" id="35525"/>
    <lineage>
        <taxon>Eukaryota</taxon>
        <taxon>Metazoa</taxon>
        <taxon>Ecdysozoa</taxon>
        <taxon>Arthropoda</taxon>
        <taxon>Crustacea</taxon>
        <taxon>Branchiopoda</taxon>
        <taxon>Diplostraca</taxon>
        <taxon>Cladocera</taxon>
        <taxon>Anomopoda</taxon>
        <taxon>Daphniidae</taxon>
        <taxon>Daphnia</taxon>
    </lineage>
</organism>
<comment type="caution">
    <text evidence="1">The sequence shown here is derived from an EMBL/GenBank/DDBJ whole genome shotgun (WGS) entry which is preliminary data.</text>
</comment>
<proteinExistence type="predicted"/>
<evidence type="ECO:0000313" key="1">
    <source>
        <dbReference type="EMBL" id="KZR99811.1"/>
    </source>
</evidence>